<evidence type="ECO:0000313" key="2">
    <source>
        <dbReference type="Proteomes" id="UP000187455"/>
    </source>
</evidence>
<name>A0A1R0GL07_9FUNG</name>
<evidence type="ECO:0000313" key="1">
    <source>
        <dbReference type="EMBL" id="OLY77574.1"/>
    </source>
</evidence>
<sequence>MYSSLGQHIHNLLMTPEIKKKKSVFNAPTVEITGESLIGRLGPELNESPNKEYTKYFITDSLVKLTGESKPSPSSGDLVEIDVEISLSLPSTTPPQAINS</sequence>
<dbReference type="EMBL" id="LSSL01007792">
    <property type="protein sequence ID" value="OLY77574.1"/>
    <property type="molecule type" value="Genomic_DNA"/>
</dbReference>
<comment type="caution">
    <text evidence="1">The sequence shown here is derived from an EMBL/GenBank/DDBJ whole genome shotgun (WGS) entry which is preliminary data.</text>
</comment>
<organism evidence="1 2">
    <name type="scientific">Smittium mucronatum</name>
    <dbReference type="NCBI Taxonomy" id="133383"/>
    <lineage>
        <taxon>Eukaryota</taxon>
        <taxon>Fungi</taxon>
        <taxon>Fungi incertae sedis</taxon>
        <taxon>Zoopagomycota</taxon>
        <taxon>Kickxellomycotina</taxon>
        <taxon>Harpellomycetes</taxon>
        <taxon>Harpellales</taxon>
        <taxon>Legeriomycetaceae</taxon>
        <taxon>Smittium</taxon>
    </lineage>
</organism>
<protein>
    <submittedName>
        <fullName evidence="1">Uncharacterized protein</fullName>
    </submittedName>
</protein>
<dbReference type="Proteomes" id="UP000187455">
    <property type="component" value="Unassembled WGS sequence"/>
</dbReference>
<proteinExistence type="predicted"/>
<keyword evidence="2" id="KW-1185">Reference proteome</keyword>
<dbReference type="AlphaFoldDB" id="A0A1R0GL07"/>
<reference evidence="1 2" key="1">
    <citation type="journal article" date="2016" name="Mol. Biol. Evol.">
        <title>Genome-Wide Survey of Gut Fungi (Harpellales) Reveals the First Horizontally Transferred Ubiquitin Gene from a Mosquito Host.</title>
        <authorList>
            <person name="Wang Y."/>
            <person name="White M.M."/>
            <person name="Kvist S."/>
            <person name="Moncalvo J.M."/>
        </authorList>
    </citation>
    <scope>NUCLEOTIDE SEQUENCE [LARGE SCALE GENOMIC DNA]</scope>
    <source>
        <strain evidence="1 2">ALG-7-W6</strain>
    </source>
</reference>
<accession>A0A1R0GL07</accession>
<gene>
    <name evidence="1" type="ORF">AYI68_g8393</name>
</gene>